<gene>
    <name evidence="2" type="ORF">LTRI10_LOCUS22704</name>
</gene>
<feature type="region of interest" description="Disordered" evidence="1">
    <location>
        <begin position="36"/>
        <end position="55"/>
    </location>
</feature>
<name>A0AAV2E729_9ROSI</name>
<reference evidence="2 3" key="1">
    <citation type="submission" date="2024-04" db="EMBL/GenBank/DDBJ databases">
        <authorList>
            <person name="Fracassetti M."/>
        </authorList>
    </citation>
    <scope>NUCLEOTIDE SEQUENCE [LARGE SCALE GENOMIC DNA]</scope>
</reference>
<accession>A0AAV2E729</accession>
<evidence type="ECO:0000313" key="3">
    <source>
        <dbReference type="Proteomes" id="UP001497516"/>
    </source>
</evidence>
<dbReference type="Proteomes" id="UP001497516">
    <property type="component" value="Chromosome 4"/>
</dbReference>
<feature type="region of interest" description="Disordered" evidence="1">
    <location>
        <begin position="167"/>
        <end position="203"/>
    </location>
</feature>
<keyword evidence="3" id="KW-1185">Reference proteome</keyword>
<evidence type="ECO:0000256" key="1">
    <source>
        <dbReference type="SAM" id="MobiDB-lite"/>
    </source>
</evidence>
<feature type="region of interest" description="Disordered" evidence="1">
    <location>
        <begin position="281"/>
        <end position="318"/>
    </location>
</feature>
<organism evidence="2 3">
    <name type="scientific">Linum trigynum</name>
    <dbReference type="NCBI Taxonomy" id="586398"/>
    <lineage>
        <taxon>Eukaryota</taxon>
        <taxon>Viridiplantae</taxon>
        <taxon>Streptophyta</taxon>
        <taxon>Embryophyta</taxon>
        <taxon>Tracheophyta</taxon>
        <taxon>Spermatophyta</taxon>
        <taxon>Magnoliopsida</taxon>
        <taxon>eudicotyledons</taxon>
        <taxon>Gunneridae</taxon>
        <taxon>Pentapetalae</taxon>
        <taxon>rosids</taxon>
        <taxon>fabids</taxon>
        <taxon>Malpighiales</taxon>
        <taxon>Linaceae</taxon>
        <taxon>Linum</taxon>
    </lineage>
</organism>
<feature type="region of interest" description="Disordered" evidence="1">
    <location>
        <begin position="69"/>
        <end position="153"/>
    </location>
</feature>
<sequence>MSTTEVKFFLNEETLKAAQFLPPPLPQSVWVSPKTKGQAAATPSSCGVKVRPDEMRPSHETVLVVPASGGLSQKGLQGTGGRDIGKQTRTGATPKGGRKGEDGGSQSKGVNSMKMVAAGPHGKQGPADEGRGDVVMAEKGDWPRNNGKGKSRREDGALAVCVLEAGKQQKSARSEMEKGMEGPNSEEKSATEMENKKNGPSLAAGRVEMVGAEGKITTREMTMEVGVGTREGTVAVAETRDVSVGVADEYGCNLTRLTEVFKMAVSEEELEVRKRTVDMVEDLAQDPTSTKKMCAEDSAENPKDMVEVASPKWPQSDK</sequence>
<dbReference type="AlphaFoldDB" id="A0AAV2E729"/>
<feature type="compositionally biased region" description="Basic and acidic residues" evidence="1">
    <location>
        <begin position="126"/>
        <end position="142"/>
    </location>
</feature>
<dbReference type="EMBL" id="OZ034817">
    <property type="protein sequence ID" value="CAL1381320.1"/>
    <property type="molecule type" value="Genomic_DNA"/>
</dbReference>
<evidence type="ECO:0000313" key="2">
    <source>
        <dbReference type="EMBL" id="CAL1381320.1"/>
    </source>
</evidence>
<protein>
    <submittedName>
        <fullName evidence="2">Uncharacterized protein</fullName>
    </submittedName>
</protein>
<proteinExistence type="predicted"/>
<feature type="compositionally biased region" description="Basic and acidic residues" evidence="1">
    <location>
        <begin position="172"/>
        <end position="197"/>
    </location>
</feature>